<sequence length="943" mass="103889">MSFCTFSPHGAYFLVFCSAILFSASKPMAYAACANEFQQDCDDGDIGGVHHVVRRSAGASSTESRSLQVVFLPVVQNVTYYNTGEQITFQLNLTHNQSLSPNLTKNLKVVLWSQFLTPNSSLQTLAGIVKNVDSNATSISFDIDSLLAADTVSISFQGTVTAGIYPLANLYFTALINGQDISGSNYHYGPVPSQPTQYAVFPKVSFNRNSYSDLWVGNVTGYTMTITMPKLNFSLLVEITTNINDFSFMEVHSVQVTNVGKDINFNPSPYANVSYDSGEEVPFNDRAVLDFGNLTISGNDESTRKIVIEFNVTIKDNPQLANATKHWVGAGMRSGYQMLWVGQEALYVYKSRPLTIVSKSLTQFRTRGGGGTFESPLVKNNLTTFAKINLGTLMRTSKSMLPWQPCFDIKETFEAFPPGPREKINGSLALEVSNKTSPLEDLDIFLELKYQNTEGQEKLNTTHKPSPPYVAGVPGFSLRANASSNLIRIGERAKFYFDIIMRRMVSTLKVEVILPVNETSIMSLTYLKVLSVGTNIDNHNNLKAASIELNSTVGDPKLYDRATIDFGLVENSAGDSDSQDNKIMLEFEIIVNDHANVTNGSKHWVGVGVRGGKRMMWIGDVALIADVPDDRRPVLQVSAKCYNPVTQKSCNDDASLARSSKVYFNGTVTHDEASQRYADKVNVFWMIPPYVKFSRLDFDPANMKYNGTPQGPKFSLNGKLHFLDRISFSVEGCLDPNGIMPQGETYAVSPIQLSYSPYSMSAVYAAPLVPVSMIVFYSPGGGAPNEGSSDLQEVYSKGFLLDATNNVVYICQKSSKRVKSSCFSTSDQGSSWTAMDQQVCYIIGQDGSHLYGIACNNRAYMRQKYPNGAWYGIEKEVWESAKASPGNISSKLVTIEDSYSHSGDPHADKIKVSSIQWGANAEGVHVKTANTWKLIAKWKCCEN</sequence>
<protein>
    <submittedName>
        <fullName evidence="2">Uncharacterized protein</fullName>
    </submittedName>
</protein>
<proteinExistence type="predicted"/>
<keyword evidence="1" id="KW-0732">Signal</keyword>
<evidence type="ECO:0000256" key="1">
    <source>
        <dbReference type="SAM" id="SignalP"/>
    </source>
</evidence>
<feature type="chain" id="PRO_5045355576" evidence="1">
    <location>
        <begin position="32"/>
        <end position="943"/>
    </location>
</feature>
<evidence type="ECO:0000313" key="2">
    <source>
        <dbReference type="EMBL" id="CAH3026162.1"/>
    </source>
</evidence>
<reference evidence="2 3" key="1">
    <citation type="submission" date="2022-05" db="EMBL/GenBank/DDBJ databases">
        <authorList>
            <consortium name="Genoscope - CEA"/>
            <person name="William W."/>
        </authorList>
    </citation>
    <scope>NUCLEOTIDE SEQUENCE [LARGE SCALE GENOMIC DNA]</scope>
</reference>
<gene>
    <name evidence="2" type="ORF">PEVE_00028248</name>
</gene>
<organism evidence="2 3">
    <name type="scientific">Porites evermanni</name>
    <dbReference type="NCBI Taxonomy" id="104178"/>
    <lineage>
        <taxon>Eukaryota</taxon>
        <taxon>Metazoa</taxon>
        <taxon>Cnidaria</taxon>
        <taxon>Anthozoa</taxon>
        <taxon>Hexacorallia</taxon>
        <taxon>Scleractinia</taxon>
        <taxon>Fungiina</taxon>
        <taxon>Poritidae</taxon>
        <taxon>Porites</taxon>
    </lineage>
</organism>
<name>A0ABN8M9K9_9CNID</name>
<dbReference type="EMBL" id="CALNXI010000391">
    <property type="protein sequence ID" value="CAH3026162.1"/>
    <property type="molecule type" value="Genomic_DNA"/>
</dbReference>
<evidence type="ECO:0000313" key="3">
    <source>
        <dbReference type="Proteomes" id="UP001159427"/>
    </source>
</evidence>
<comment type="caution">
    <text evidence="2">The sequence shown here is derived from an EMBL/GenBank/DDBJ whole genome shotgun (WGS) entry which is preliminary data.</text>
</comment>
<accession>A0ABN8M9K9</accession>
<keyword evidence="3" id="KW-1185">Reference proteome</keyword>
<dbReference type="Proteomes" id="UP001159427">
    <property type="component" value="Unassembled WGS sequence"/>
</dbReference>
<feature type="signal peptide" evidence="1">
    <location>
        <begin position="1"/>
        <end position="31"/>
    </location>
</feature>